<reference evidence="2 3" key="1">
    <citation type="submission" date="2016-03" db="EMBL/GenBank/DDBJ databases">
        <title>Whole genome sequencing of Grifola frondosa 9006-11.</title>
        <authorList>
            <person name="Min B."/>
            <person name="Park H."/>
            <person name="Kim J.-G."/>
            <person name="Cho H."/>
            <person name="Oh Y.-L."/>
            <person name="Kong W.-S."/>
            <person name="Choi I.-G."/>
        </authorList>
    </citation>
    <scope>NUCLEOTIDE SEQUENCE [LARGE SCALE GENOMIC DNA]</scope>
    <source>
        <strain evidence="2 3">9006-11</strain>
    </source>
</reference>
<dbReference type="AlphaFoldDB" id="A0A1C7MG07"/>
<keyword evidence="1" id="KW-1133">Transmembrane helix</keyword>
<gene>
    <name evidence="2" type="ORF">A0H81_06095</name>
</gene>
<keyword evidence="1" id="KW-0472">Membrane</keyword>
<dbReference type="InterPro" id="IPR029044">
    <property type="entry name" value="Nucleotide-diphossugar_trans"/>
</dbReference>
<dbReference type="PANTHER" id="PTHR33604">
    <property type="entry name" value="OSJNBA0004B13.7 PROTEIN"/>
    <property type="match status" value="1"/>
</dbReference>
<accession>A0A1C7MG07</accession>
<name>A0A1C7MG07_GRIFR</name>
<feature type="non-terminal residue" evidence="2">
    <location>
        <position position="1"/>
    </location>
</feature>
<dbReference type="Proteomes" id="UP000092993">
    <property type="component" value="Unassembled WGS sequence"/>
</dbReference>
<dbReference type="SUPFAM" id="SSF53448">
    <property type="entry name" value="Nucleotide-diphospho-sugar transferases"/>
    <property type="match status" value="1"/>
</dbReference>
<dbReference type="OrthoDB" id="2020070at2759"/>
<dbReference type="STRING" id="5627.A0A1C7MG07"/>
<keyword evidence="3" id="KW-1185">Reference proteome</keyword>
<sequence length="850" mass="95607">IGLSLRNLKMSQPSSPMLKARRQSTALSKLYSRILWALSLSCMSIWFIWYMALGNTRLEDLPYDRLVEDPPNDGTPFTATNNNSVLPGAYPTSELKIFLSNVSHPAIRILGDQTSPISSSLSAILPVTSSSLPALALTLRSFLEHTIHLSEVIVLSSQSIQSDVRGIVRSLMTNEDDVRVEFSLRLWSTGTDQSTAMVHVARQVTTEWVLFLDEYGLESVDSPTKELLTFHNLPPFALPTGPLGISGNLSKIACIQSSNVPQHAAFLVPPFLMPSFMIPEMDFPSDSNYGVWSALGKHVVQAGLASYGGEIFTLDDSKVDWCSRYQPVNPTEMFVTSQAFEIPRLLDGQDTAIVTAGAFVLMFSLLQDLRYFLPVACKLQHAGQNVFTFVEESVSEEIPEGQNHALILDNCRLEYIVASSSVGDIISNPEWINHLPLVPDVVISTKHAEKTSVGLDFVQHRYKGLNIPIIRVPPTDLPFCDWMGSLTLQEWRNWHLPQIEISVITNDRPHSLTRLLSSLINARYFGDAPGLRINLEQNSDAETMQIVDGFQWNYGHVFLHHRVIHGGLLPAVVESWYPRSNDSYGLILEDDVEVSPLFYAWIKMSLLHHRYGRLEDRSSQLFGISLYQQKNLELRPEGRHLFNARNTFSAAGMPHPNSPYLSQIPCSWGAVYFPEHWREFHAYLSVRLSESAWTVDQPIVPGVRSNRWTRSWKKYFIELVYLRGYVMLYPNYADYVSLSTNHLEIGSHVKDVPTDAYLRKKRLFLLPLLQLPSGDASSPARTGLLDLPDGALPPWEMLPTLDLLGLLTIEDVLVQRGNLRRAELTGCINVTSAKHDVRDLLCLHDFYGDP</sequence>
<dbReference type="EMBL" id="LUGG01000006">
    <property type="protein sequence ID" value="OBZ73954.1"/>
    <property type="molecule type" value="Genomic_DNA"/>
</dbReference>
<evidence type="ECO:0000313" key="2">
    <source>
        <dbReference type="EMBL" id="OBZ73954.1"/>
    </source>
</evidence>
<protein>
    <submittedName>
        <fullName evidence="2">Uncharacterized protein</fullName>
    </submittedName>
</protein>
<dbReference type="PANTHER" id="PTHR33604:SF3">
    <property type="entry name" value="OSJNBA0004B13.7 PROTEIN"/>
    <property type="match status" value="1"/>
</dbReference>
<keyword evidence="1" id="KW-0812">Transmembrane</keyword>
<dbReference type="Gene3D" id="3.90.550.10">
    <property type="entry name" value="Spore Coat Polysaccharide Biosynthesis Protein SpsA, Chain A"/>
    <property type="match status" value="1"/>
</dbReference>
<organism evidence="2 3">
    <name type="scientific">Grifola frondosa</name>
    <name type="common">Maitake</name>
    <name type="synonym">Polyporus frondosus</name>
    <dbReference type="NCBI Taxonomy" id="5627"/>
    <lineage>
        <taxon>Eukaryota</taxon>
        <taxon>Fungi</taxon>
        <taxon>Dikarya</taxon>
        <taxon>Basidiomycota</taxon>
        <taxon>Agaricomycotina</taxon>
        <taxon>Agaricomycetes</taxon>
        <taxon>Polyporales</taxon>
        <taxon>Grifolaceae</taxon>
        <taxon>Grifola</taxon>
    </lineage>
</organism>
<evidence type="ECO:0000256" key="1">
    <source>
        <dbReference type="SAM" id="Phobius"/>
    </source>
</evidence>
<dbReference type="OMA" id="WKNWHVP"/>
<proteinExistence type="predicted"/>
<comment type="caution">
    <text evidence="2">The sequence shown here is derived from an EMBL/GenBank/DDBJ whole genome shotgun (WGS) entry which is preliminary data.</text>
</comment>
<feature type="transmembrane region" description="Helical" evidence="1">
    <location>
        <begin position="30"/>
        <end position="52"/>
    </location>
</feature>
<evidence type="ECO:0000313" key="3">
    <source>
        <dbReference type="Proteomes" id="UP000092993"/>
    </source>
</evidence>